<dbReference type="SUPFAM" id="SSF48264">
    <property type="entry name" value="Cytochrome P450"/>
    <property type="match status" value="1"/>
</dbReference>
<dbReference type="GO" id="GO:0016705">
    <property type="term" value="F:oxidoreductase activity, acting on paired donors, with incorporation or reduction of molecular oxygen"/>
    <property type="evidence" value="ECO:0007669"/>
    <property type="project" value="InterPro"/>
</dbReference>
<accession>A0AAU8JF79</accession>
<keyword evidence="6 8" id="KW-0503">Monooxygenase</keyword>
<dbReference type="AlphaFoldDB" id="A0AAU8JF79"/>
<gene>
    <name evidence="9" type="ORF">ABWT76_000223</name>
</gene>
<dbReference type="Pfam" id="PF00067">
    <property type="entry name" value="p450"/>
    <property type="match status" value="1"/>
</dbReference>
<dbReference type="InterPro" id="IPR017972">
    <property type="entry name" value="Cyt_P450_CS"/>
</dbReference>
<evidence type="ECO:0000256" key="3">
    <source>
        <dbReference type="ARBA" id="ARBA00022723"/>
    </source>
</evidence>
<evidence type="ECO:0000256" key="2">
    <source>
        <dbReference type="ARBA" id="ARBA00022617"/>
    </source>
</evidence>
<dbReference type="GO" id="GO:0020037">
    <property type="term" value="F:heme binding"/>
    <property type="evidence" value="ECO:0007669"/>
    <property type="project" value="InterPro"/>
</dbReference>
<dbReference type="EMBL" id="CP159837">
    <property type="protein sequence ID" value="XCM37460.1"/>
    <property type="molecule type" value="Genomic_DNA"/>
</dbReference>
<keyword evidence="5 7" id="KW-0408">Iron</keyword>
<keyword evidence="4 8" id="KW-0560">Oxidoreductase</keyword>
<comment type="similarity">
    <text evidence="1 8">Belongs to the cytochrome P450 family.</text>
</comment>
<evidence type="ECO:0000256" key="1">
    <source>
        <dbReference type="ARBA" id="ARBA00010617"/>
    </source>
</evidence>
<name>A0AAU8JF79_9CYAN</name>
<dbReference type="CDD" id="cd11044">
    <property type="entry name" value="CYP120A1_CYP26-like"/>
    <property type="match status" value="1"/>
</dbReference>
<dbReference type="InterPro" id="IPR036396">
    <property type="entry name" value="Cyt_P450_sf"/>
</dbReference>
<dbReference type="PANTHER" id="PTHR24286:SF384">
    <property type="entry name" value="P450, PUTATIVE (EUROFUNG)-RELATED"/>
    <property type="match status" value="1"/>
</dbReference>
<proteinExistence type="inferred from homology"/>
<dbReference type="InterPro" id="IPR001128">
    <property type="entry name" value="Cyt_P450"/>
</dbReference>
<evidence type="ECO:0000256" key="4">
    <source>
        <dbReference type="ARBA" id="ARBA00023002"/>
    </source>
</evidence>
<evidence type="ECO:0000256" key="6">
    <source>
        <dbReference type="ARBA" id="ARBA00023033"/>
    </source>
</evidence>
<dbReference type="PRINTS" id="PR00463">
    <property type="entry name" value="EP450I"/>
</dbReference>
<dbReference type="PANTHER" id="PTHR24286">
    <property type="entry name" value="CYTOCHROME P450 26"/>
    <property type="match status" value="1"/>
</dbReference>
<reference evidence="9" key="1">
    <citation type="submission" date="2024-07" db="EMBL/GenBank/DDBJ databases">
        <authorList>
            <person name="Kim Y.J."/>
            <person name="Jeong J.Y."/>
        </authorList>
    </citation>
    <scope>NUCLEOTIDE SEQUENCE</scope>
    <source>
        <strain evidence="9">GIHE-MW2</strain>
    </source>
</reference>
<evidence type="ECO:0000256" key="8">
    <source>
        <dbReference type="RuleBase" id="RU000461"/>
    </source>
</evidence>
<evidence type="ECO:0000256" key="5">
    <source>
        <dbReference type="ARBA" id="ARBA00023004"/>
    </source>
</evidence>
<dbReference type="RefSeq" id="WP_354635500.1">
    <property type="nucleotide sequence ID" value="NZ_CP159837.1"/>
</dbReference>
<keyword evidence="2 7" id="KW-0349">Heme</keyword>
<dbReference type="PRINTS" id="PR00385">
    <property type="entry name" value="P450"/>
</dbReference>
<keyword evidence="3 7" id="KW-0479">Metal-binding</keyword>
<dbReference type="Gene3D" id="1.10.630.10">
    <property type="entry name" value="Cytochrome P450"/>
    <property type="match status" value="1"/>
</dbReference>
<dbReference type="GO" id="GO:0004497">
    <property type="term" value="F:monooxygenase activity"/>
    <property type="evidence" value="ECO:0007669"/>
    <property type="project" value="UniProtKB-KW"/>
</dbReference>
<comment type="cofactor">
    <cofactor evidence="7">
        <name>heme</name>
        <dbReference type="ChEBI" id="CHEBI:30413"/>
    </cofactor>
</comment>
<feature type="binding site" description="axial binding residue" evidence="7">
    <location>
        <position position="384"/>
    </location>
    <ligand>
        <name>heme</name>
        <dbReference type="ChEBI" id="CHEBI:30413"/>
    </ligand>
    <ligandPart>
        <name>Fe</name>
        <dbReference type="ChEBI" id="CHEBI:18248"/>
    </ligandPart>
</feature>
<evidence type="ECO:0000256" key="7">
    <source>
        <dbReference type="PIRSR" id="PIRSR602401-1"/>
    </source>
</evidence>
<dbReference type="GO" id="GO:0005506">
    <property type="term" value="F:iron ion binding"/>
    <property type="evidence" value="ECO:0007669"/>
    <property type="project" value="InterPro"/>
</dbReference>
<sequence length="436" mass="49790">MRKDLPLPPGSSGLPLIGETLSFVFDKNFADKRIKKYGNIFRTNILGQPTVVMSGTDANQFILSSHFDYFSWREGWPPNFGELLGESLFLQEGEEHRRNRKLLMPAFHGPALQNYFQTMVEICDRSLEKWSELGEFTWFPLMKQMTFAIASILLLGSEPGQETERLSKLFTQLTQGLFAFPIPLPWATYPKALKARDQLLAHIETAIQDRLENPRNDALGLLLQSRDEEGNALSEAEIKVQALLMLFAGHETTTSMLISLAMSLAQYPDVWQKARAEQEAISSETLTFEHLKQMPYLGQILKEIERLYPPVGGGFRGVVKPFKFQGYHVPAGWKVLYHMKGAHQDSNIYSHPEKFDPDRFSPERNENKKVEYSLVGFGGGPRICLGMAFAQMEMKIFAARLLQNYHWELLPNQDLTMDPIPTLHPRSGLKVKLWKR</sequence>
<dbReference type="GO" id="GO:0016125">
    <property type="term" value="P:sterol metabolic process"/>
    <property type="evidence" value="ECO:0007669"/>
    <property type="project" value="TreeGrafter"/>
</dbReference>
<protein>
    <submittedName>
        <fullName evidence="9">Cytochrome P450</fullName>
    </submittedName>
</protein>
<dbReference type="InterPro" id="IPR002401">
    <property type="entry name" value="Cyt_P450_E_grp-I"/>
</dbReference>
<evidence type="ECO:0000313" key="9">
    <source>
        <dbReference type="EMBL" id="XCM37460.1"/>
    </source>
</evidence>
<dbReference type="PROSITE" id="PS00086">
    <property type="entry name" value="CYTOCHROME_P450"/>
    <property type="match status" value="1"/>
</dbReference>
<organism evidence="9">
    <name type="scientific">Planktothricoides raciborskii GIHE-MW2</name>
    <dbReference type="NCBI Taxonomy" id="2792601"/>
    <lineage>
        <taxon>Bacteria</taxon>
        <taxon>Bacillati</taxon>
        <taxon>Cyanobacteriota</taxon>
        <taxon>Cyanophyceae</taxon>
        <taxon>Oscillatoriophycideae</taxon>
        <taxon>Oscillatoriales</taxon>
        <taxon>Oscillatoriaceae</taxon>
        <taxon>Planktothricoides</taxon>
    </lineage>
</organism>